<dbReference type="GO" id="GO:0032259">
    <property type="term" value="P:methylation"/>
    <property type="evidence" value="ECO:0007669"/>
    <property type="project" value="UniProtKB-KW"/>
</dbReference>
<gene>
    <name evidence="2" type="ORF">E9229_003619</name>
</gene>
<organism evidence="2 3">
    <name type="scientific">Paeniglutamicibacter cryotolerans</name>
    <dbReference type="NCBI Taxonomy" id="670079"/>
    <lineage>
        <taxon>Bacteria</taxon>
        <taxon>Bacillati</taxon>
        <taxon>Actinomycetota</taxon>
        <taxon>Actinomycetes</taxon>
        <taxon>Micrococcales</taxon>
        <taxon>Micrococcaceae</taxon>
        <taxon>Paeniglutamicibacter</taxon>
    </lineage>
</organism>
<dbReference type="CDD" id="cd02440">
    <property type="entry name" value="AdoMet_MTases"/>
    <property type="match status" value="1"/>
</dbReference>
<dbReference type="AlphaFoldDB" id="A0A839QVQ0"/>
<accession>A0A839QVQ0</accession>
<keyword evidence="2" id="KW-0489">Methyltransferase</keyword>
<evidence type="ECO:0000259" key="1">
    <source>
        <dbReference type="Pfam" id="PF05175"/>
    </source>
</evidence>
<dbReference type="PROSITE" id="PS00092">
    <property type="entry name" value="N6_MTASE"/>
    <property type="match status" value="1"/>
</dbReference>
<dbReference type="GO" id="GO:0008170">
    <property type="term" value="F:N-methyltransferase activity"/>
    <property type="evidence" value="ECO:0007669"/>
    <property type="project" value="UniProtKB-ARBA"/>
</dbReference>
<dbReference type="EMBL" id="JACHVS010000002">
    <property type="protein sequence ID" value="MBB2997372.1"/>
    <property type="molecule type" value="Genomic_DNA"/>
</dbReference>
<dbReference type="GO" id="GO:0008757">
    <property type="term" value="F:S-adenosylmethionine-dependent methyltransferase activity"/>
    <property type="evidence" value="ECO:0007669"/>
    <property type="project" value="UniProtKB-ARBA"/>
</dbReference>
<dbReference type="RefSeq" id="WP_183512920.1">
    <property type="nucleotide sequence ID" value="NZ_BAABGK010000018.1"/>
</dbReference>
<feature type="domain" description="Methyltransferase small" evidence="1">
    <location>
        <begin position="200"/>
        <end position="315"/>
    </location>
</feature>
<keyword evidence="2" id="KW-0808">Transferase</keyword>
<dbReference type="Gene3D" id="3.40.50.150">
    <property type="entry name" value="Vaccinia Virus protein VP39"/>
    <property type="match status" value="1"/>
</dbReference>
<comment type="caution">
    <text evidence="2">The sequence shown here is derived from an EMBL/GenBank/DDBJ whole genome shotgun (WGS) entry which is preliminary data.</text>
</comment>
<evidence type="ECO:0000313" key="3">
    <source>
        <dbReference type="Proteomes" id="UP000523000"/>
    </source>
</evidence>
<dbReference type="Proteomes" id="UP000523000">
    <property type="component" value="Unassembled WGS sequence"/>
</dbReference>
<dbReference type="InterPro" id="IPR002052">
    <property type="entry name" value="DNA_methylase_N6_adenine_CS"/>
</dbReference>
<dbReference type="Pfam" id="PF05175">
    <property type="entry name" value="MTS"/>
    <property type="match status" value="1"/>
</dbReference>
<name>A0A839QVQ0_9MICC</name>
<dbReference type="SUPFAM" id="SSF53335">
    <property type="entry name" value="S-adenosyl-L-methionine-dependent methyltransferases"/>
    <property type="match status" value="1"/>
</dbReference>
<sequence length="378" mass="40687">MTSTPMTITWDEAGETRSALWHSSNGAPAPRRIVVADDTLTAQDAYKLATGGTAMLWRGDYHNARQLLGAMARRVPDPAKAKRGAAPATVAQDFYRYRQGRTHRARILSMLLVPVDPGPVVALRRAPDVTVAWLNAFGPVAEPVLVSLQELLGAIGAQQWRTTGLHIDALDAKIHPHYGTFAPVRGEYLNLVAQADLHGADTAFDIGTGTGVLAAILARRGIKHVIATDSQARAIACATELFQTLALDGRATAIEQDMFPAGRAQLVVCNPPWLPGTPQTLLDYAVYDPKSTMLRAFLAGLPDHLNDGGEGWLIISDLAERLGLRTREELLGWIADAGLEVVGRADTVPTHGRAADADDPFHAARSAEITSLWKLRAT</sequence>
<dbReference type="GO" id="GO:0003676">
    <property type="term" value="F:nucleic acid binding"/>
    <property type="evidence" value="ECO:0007669"/>
    <property type="project" value="InterPro"/>
</dbReference>
<evidence type="ECO:0000313" key="2">
    <source>
        <dbReference type="EMBL" id="MBB2997372.1"/>
    </source>
</evidence>
<reference evidence="2 3" key="1">
    <citation type="submission" date="2020-08" db="EMBL/GenBank/DDBJ databases">
        <title>Sequencing the genomes of 1000 actinobacteria strains.</title>
        <authorList>
            <person name="Klenk H.-P."/>
        </authorList>
    </citation>
    <scope>NUCLEOTIDE SEQUENCE [LARGE SCALE GENOMIC DNA]</scope>
    <source>
        <strain evidence="2 3">DSM 22826</strain>
    </source>
</reference>
<proteinExistence type="predicted"/>
<dbReference type="InterPro" id="IPR029063">
    <property type="entry name" value="SAM-dependent_MTases_sf"/>
</dbReference>
<keyword evidence="3" id="KW-1185">Reference proteome</keyword>
<dbReference type="InterPro" id="IPR007848">
    <property type="entry name" value="Small_mtfrase_dom"/>
</dbReference>
<protein>
    <submittedName>
        <fullName evidence="2">Methylase of polypeptide subunit release factors</fullName>
    </submittedName>
</protein>